<dbReference type="PANTHER" id="PTHR10342:SF274">
    <property type="entry name" value="ARYLSULFATASE B"/>
    <property type="match status" value="1"/>
</dbReference>
<reference evidence="7" key="3">
    <citation type="submission" date="2020-02" db="EMBL/GenBank/DDBJ databases">
        <authorList>
            <person name="Sarangi A.N."/>
            <person name="Ghosh S."/>
            <person name="Mukherjee M."/>
            <person name="Tripathy S."/>
        </authorList>
    </citation>
    <scope>NUCLEOTIDE SEQUENCE</scope>
    <source>
        <strain evidence="7">BDU141951</strain>
    </source>
</reference>
<comment type="similarity">
    <text evidence="1">Belongs to the sulfatase family.</text>
</comment>
<keyword evidence="4" id="KW-0106">Calcium</keyword>
<keyword evidence="2" id="KW-0479">Metal-binding</keyword>
<dbReference type="PROSITE" id="PS00149">
    <property type="entry name" value="SULFATASE_2"/>
    <property type="match status" value="1"/>
</dbReference>
<protein>
    <submittedName>
        <fullName evidence="7">Arylsulfatase</fullName>
    </submittedName>
</protein>
<evidence type="ECO:0000256" key="1">
    <source>
        <dbReference type="ARBA" id="ARBA00008779"/>
    </source>
</evidence>
<accession>A0A0C1Y413</accession>
<reference evidence="7" key="1">
    <citation type="submission" date="2014-11" db="EMBL/GenBank/DDBJ databases">
        <authorList>
            <person name="Malar M.C."/>
            <person name="Sen D."/>
            <person name="Tripathy S."/>
        </authorList>
    </citation>
    <scope>NUCLEOTIDE SEQUENCE</scope>
    <source>
        <strain evidence="7">BDU141951</strain>
    </source>
</reference>
<evidence type="ECO:0000256" key="3">
    <source>
        <dbReference type="ARBA" id="ARBA00022801"/>
    </source>
</evidence>
<dbReference type="CDD" id="cd16029">
    <property type="entry name" value="4-S"/>
    <property type="match status" value="1"/>
</dbReference>
<comment type="caution">
    <text evidence="7">The sequence shown here is derived from an EMBL/GenBank/DDBJ whole genome shotgun (WGS) entry which is preliminary data.</text>
</comment>
<evidence type="ECO:0000256" key="5">
    <source>
        <dbReference type="ARBA" id="ARBA00023180"/>
    </source>
</evidence>
<keyword evidence="5" id="KW-0325">Glycoprotein</keyword>
<keyword evidence="3" id="KW-0378">Hydrolase</keyword>
<sequence>MRNVKALGFAIAFIVAVVSGMHSWWSPAAIAQTPSRPHIVYIMADDQGWKDVGFHGSDIQTPNLDRLAQTGIRLEKYHAHPWCTPSRAALMTGRYPFRYGFQTLVIPSAGTYGLPTDEWLLPQALKEVGYKTALVGKWHLGHADRQYWPLQRGFDYHYGPILGEIDYFTHSAHGVVDWYRNNELVEEEGYVTTLLGQDAVKLIDEHDPETPLFMYLAFTAPHAPYQAPEEALAQYAHIADPSRRAYAAMISVMDEQIGQVVEALERRGMRDNTLIVFQSDNGGPRSAAVTGEVDTSGGTIPADNGIFREGKGSLYEGGTRVVALANWPGQIEPGSATDQPMHIIDWYPTLASLAGAAPDPTKPLDGLNIWPALAEGTMMERDAVGFDVEPFRAAVHEGDWKLVWKVALPSRVELFNLAQDPGEATNLATQNLRKVAQLKHQIEQMAQEASPSLFLNEALGAAKSVLFTSVVTPEDAEAIDNQP</sequence>
<dbReference type="SUPFAM" id="SSF53649">
    <property type="entry name" value="Alkaline phosphatase-like"/>
    <property type="match status" value="1"/>
</dbReference>
<evidence type="ECO:0000256" key="2">
    <source>
        <dbReference type="ARBA" id="ARBA00022723"/>
    </source>
</evidence>
<dbReference type="Pfam" id="PF00884">
    <property type="entry name" value="Sulfatase"/>
    <property type="match status" value="1"/>
</dbReference>
<dbReference type="InterPro" id="IPR017850">
    <property type="entry name" value="Alkaline_phosphatase_core_sf"/>
</dbReference>
<dbReference type="GO" id="GO:0046872">
    <property type="term" value="F:metal ion binding"/>
    <property type="evidence" value="ECO:0007669"/>
    <property type="project" value="UniProtKB-KW"/>
</dbReference>
<organism evidence="7">
    <name type="scientific">Lyngbya confervoides BDU141951</name>
    <dbReference type="NCBI Taxonomy" id="1574623"/>
    <lineage>
        <taxon>Bacteria</taxon>
        <taxon>Bacillati</taxon>
        <taxon>Cyanobacteriota</taxon>
        <taxon>Cyanophyceae</taxon>
        <taxon>Oscillatoriophycideae</taxon>
        <taxon>Oscillatoriales</taxon>
        <taxon>Microcoleaceae</taxon>
        <taxon>Lyngbya</taxon>
    </lineage>
</organism>
<dbReference type="GO" id="GO:0008484">
    <property type="term" value="F:sulfuric ester hydrolase activity"/>
    <property type="evidence" value="ECO:0007669"/>
    <property type="project" value="InterPro"/>
</dbReference>
<evidence type="ECO:0000256" key="4">
    <source>
        <dbReference type="ARBA" id="ARBA00022837"/>
    </source>
</evidence>
<evidence type="ECO:0000259" key="6">
    <source>
        <dbReference type="Pfam" id="PF00884"/>
    </source>
</evidence>
<dbReference type="PANTHER" id="PTHR10342">
    <property type="entry name" value="ARYLSULFATASE"/>
    <property type="match status" value="1"/>
</dbReference>
<dbReference type="InterPro" id="IPR000917">
    <property type="entry name" value="Sulfatase_N"/>
</dbReference>
<dbReference type="InterPro" id="IPR024607">
    <property type="entry name" value="Sulfatase_CS"/>
</dbReference>
<dbReference type="InterPro" id="IPR047115">
    <property type="entry name" value="ARSB"/>
</dbReference>
<reference evidence="7" key="2">
    <citation type="journal article" date="2015" name="Genome Announc.">
        <title>Draft Genome Sequence of Filamentous Marine Cyanobacterium Lyngbya confervoides Strain BDU141951.</title>
        <authorList>
            <person name="Chandrababunaidu M.M."/>
            <person name="Sen D."/>
            <person name="Tripathy S."/>
        </authorList>
    </citation>
    <scope>NUCLEOTIDE SEQUENCE</scope>
    <source>
        <strain evidence="7">BDU141951</strain>
    </source>
</reference>
<dbReference type="Gene3D" id="3.40.720.10">
    <property type="entry name" value="Alkaline Phosphatase, subunit A"/>
    <property type="match status" value="1"/>
</dbReference>
<feature type="domain" description="Sulfatase N-terminal" evidence="6">
    <location>
        <begin position="37"/>
        <end position="356"/>
    </location>
</feature>
<dbReference type="AlphaFoldDB" id="A0A0C1Y413"/>
<name>A0A0C1Y413_9CYAN</name>
<dbReference type="Gene3D" id="3.30.1120.10">
    <property type="match status" value="1"/>
</dbReference>
<gene>
    <name evidence="7" type="ORF">QQ91_005650</name>
</gene>
<dbReference type="EMBL" id="JTHE02000003">
    <property type="protein sequence ID" value="NEV66593.1"/>
    <property type="molecule type" value="Genomic_DNA"/>
</dbReference>
<evidence type="ECO:0000313" key="7">
    <source>
        <dbReference type="EMBL" id="NEV66593.1"/>
    </source>
</evidence>
<proteinExistence type="inferred from homology"/>